<dbReference type="HAMAP" id="MF_01820">
    <property type="entry name" value="GTPase_RsgA"/>
    <property type="match status" value="1"/>
</dbReference>
<dbReference type="GO" id="GO:0005525">
    <property type="term" value="F:GTP binding"/>
    <property type="evidence" value="ECO:0007669"/>
    <property type="project" value="UniProtKB-UniRule"/>
</dbReference>
<keyword evidence="2 10" id="KW-0690">Ribosome biogenesis</keyword>
<keyword evidence="14" id="KW-1185">Reference proteome</keyword>
<dbReference type="GO" id="GO:0019843">
    <property type="term" value="F:rRNA binding"/>
    <property type="evidence" value="ECO:0007669"/>
    <property type="project" value="UniProtKB-KW"/>
</dbReference>
<dbReference type="Pfam" id="PF03193">
    <property type="entry name" value="RsgA_GTPase"/>
    <property type="match status" value="1"/>
</dbReference>
<feature type="binding site" evidence="10">
    <location>
        <position position="266"/>
    </location>
    <ligand>
        <name>Zn(2+)</name>
        <dbReference type="ChEBI" id="CHEBI:29105"/>
    </ligand>
</feature>
<dbReference type="PROSITE" id="PS51721">
    <property type="entry name" value="G_CP"/>
    <property type="match status" value="1"/>
</dbReference>
<evidence type="ECO:0000259" key="12">
    <source>
        <dbReference type="PROSITE" id="PS51721"/>
    </source>
</evidence>
<comment type="function">
    <text evidence="10">One of several proteins that assist in the late maturation steps of the functional core of the 30S ribosomal subunit. Helps release RbfA from mature subunits. May play a role in the assembly of ribosomal proteins into the subunit. Circularly permuted GTPase that catalyzes slow GTP hydrolysis, GTPase activity is stimulated by the 30S ribosomal subunit.</text>
</comment>
<evidence type="ECO:0000256" key="4">
    <source>
        <dbReference type="ARBA" id="ARBA00022730"/>
    </source>
</evidence>
<protein>
    <recommendedName>
        <fullName evidence="10">Small ribosomal subunit biogenesis GTPase RsgA</fullName>
        <ecNumber evidence="10">3.6.1.-</ecNumber>
    </recommendedName>
</protein>
<proteinExistence type="inferred from homology"/>
<feature type="binding site" evidence="10">
    <location>
        <position position="258"/>
    </location>
    <ligand>
        <name>Zn(2+)</name>
        <dbReference type="ChEBI" id="CHEBI:29105"/>
    </ligand>
</feature>
<sequence>MSQGQGQVLASYGRHYLVELDTGSTLICYTRGKRNDVAVGDQVTVTVSNASQGVIEAIQPRASLLYRSDAFRTKLFAANVSQLWIVIATEPHFSPELVQRAILAAQAAAIPCAIILNKIDLPARLRATREQLQEQGIPALQIPVYEISAHDAKATQEHLLPKLYGQTTMLMGQSGMGKSSLLNALIPDAQSRTQAISTALHSGRHTTTFTQLYRLANFRLIDSPGFQAFGLAHLDDEARLAAFSEFHAHIAHCRFYNCTHHDEPGCGVRAAVTQGEINAARYALYRQLTAEYQSAIQQRQGW</sequence>
<dbReference type="Gene3D" id="3.40.50.300">
    <property type="entry name" value="P-loop containing nucleotide triphosphate hydrolases"/>
    <property type="match status" value="1"/>
</dbReference>
<dbReference type="GO" id="GO:0042274">
    <property type="term" value="P:ribosomal small subunit biogenesis"/>
    <property type="evidence" value="ECO:0007669"/>
    <property type="project" value="UniProtKB-UniRule"/>
</dbReference>
<reference evidence="13 14" key="1">
    <citation type="journal article" date="2018" name="Int. J. Syst. Evol. Microbiol.">
        <title>Parvibium lacunae gen. nov., sp. nov., a new member of the family Alcaligenaceae isolated from a freshwater pond.</title>
        <authorList>
            <person name="Chen W.M."/>
            <person name="Xie P.B."/>
            <person name="Hsu M.Y."/>
            <person name="Sheu S.Y."/>
        </authorList>
    </citation>
    <scope>NUCLEOTIDE SEQUENCE [LARGE SCALE GENOMIC DNA]</scope>
    <source>
        <strain evidence="13 14">KMB9</strain>
    </source>
</reference>
<keyword evidence="8 10" id="KW-0694">RNA-binding</keyword>
<dbReference type="InterPro" id="IPR031944">
    <property type="entry name" value="RsgA_N"/>
</dbReference>
<evidence type="ECO:0000256" key="9">
    <source>
        <dbReference type="ARBA" id="ARBA00023134"/>
    </source>
</evidence>
<dbReference type="Gene3D" id="2.40.50.140">
    <property type="entry name" value="Nucleic acid-binding proteins"/>
    <property type="match status" value="1"/>
</dbReference>
<feature type="binding site" evidence="10">
    <location>
        <begin position="117"/>
        <end position="120"/>
    </location>
    <ligand>
        <name>GTP</name>
        <dbReference type="ChEBI" id="CHEBI:37565"/>
    </ligand>
</feature>
<evidence type="ECO:0000313" key="14">
    <source>
        <dbReference type="Proteomes" id="UP000252357"/>
    </source>
</evidence>
<dbReference type="CDD" id="cd04466">
    <property type="entry name" value="S1_YloQ_GTPase"/>
    <property type="match status" value="1"/>
</dbReference>
<dbReference type="InterPro" id="IPR004881">
    <property type="entry name" value="Ribosome_biogen_GTPase_RsgA"/>
</dbReference>
<organism evidence="13 14">
    <name type="scientific">Parvibium lacunae</name>
    <dbReference type="NCBI Taxonomy" id="1888893"/>
    <lineage>
        <taxon>Bacteria</taxon>
        <taxon>Pseudomonadati</taxon>
        <taxon>Pseudomonadota</taxon>
        <taxon>Betaproteobacteria</taxon>
        <taxon>Burkholderiales</taxon>
        <taxon>Alcaligenaceae</taxon>
        <taxon>Parvibium</taxon>
    </lineage>
</organism>
<comment type="caution">
    <text evidence="13">The sequence shown here is derived from an EMBL/GenBank/DDBJ whole genome shotgun (WGS) entry which is preliminary data.</text>
</comment>
<evidence type="ECO:0000256" key="3">
    <source>
        <dbReference type="ARBA" id="ARBA00022723"/>
    </source>
</evidence>
<feature type="domain" description="CP-type G" evidence="12">
    <location>
        <begin position="67"/>
        <end position="229"/>
    </location>
</feature>
<feature type="binding site" evidence="10">
    <location>
        <position position="260"/>
    </location>
    <ligand>
        <name>Zn(2+)</name>
        <dbReference type="ChEBI" id="CHEBI:29105"/>
    </ligand>
</feature>
<evidence type="ECO:0000256" key="8">
    <source>
        <dbReference type="ARBA" id="ARBA00022884"/>
    </source>
</evidence>
<feature type="domain" description="EngC GTPase" evidence="11">
    <location>
        <begin position="78"/>
        <end position="227"/>
    </location>
</feature>
<dbReference type="SUPFAM" id="SSF52540">
    <property type="entry name" value="P-loop containing nucleoside triphosphate hydrolases"/>
    <property type="match status" value="1"/>
</dbReference>
<keyword evidence="4 10" id="KW-0699">rRNA-binding</keyword>
<dbReference type="OrthoDB" id="9809485at2"/>
<evidence type="ECO:0000256" key="1">
    <source>
        <dbReference type="ARBA" id="ARBA00022490"/>
    </source>
</evidence>
<keyword evidence="3 10" id="KW-0479">Metal-binding</keyword>
<feature type="binding site" evidence="10">
    <location>
        <position position="253"/>
    </location>
    <ligand>
        <name>Zn(2+)</name>
        <dbReference type="ChEBI" id="CHEBI:29105"/>
    </ligand>
</feature>
<feature type="binding site" evidence="10">
    <location>
        <begin position="172"/>
        <end position="180"/>
    </location>
    <ligand>
        <name>GTP</name>
        <dbReference type="ChEBI" id="CHEBI:37565"/>
    </ligand>
</feature>
<dbReference type="InterPro" id="IPR010914">
    <property type="entry name" value="RsgA_GTPase_dom"/>
</dbReference>
<dbReference type="InterPro" id="IPR027417">
    <property type="entry name" value="P-loop_NTPase"/>
</dbReference>
<dbReference type="Gene3D" id="1.10.40.50">
    <property type="entry name" value="Probable gtpase engc, domain 3"/>
    <property type="match status" value="1"/>
</dbReference>
<dbReference type="GO" id="GO:0003924">
    <property type="term" value="F:GTPase activity"/>
    <property type="evidence" value="ECO:0007669"/>
    <property type="project" value="UniProtKB-UniRule"/>
</dbReference>
<dbReference type="NCBIfam" id="TIGR00157">
    <property type="entry name" value="ribosome small subunit-dependent GTPase A"/>
    <property type="match status" value="1"/>
</dbReference>
<dbReference type="PROSITE" id="PS50936">
    <property type="entry name" value="ENGC_GTPASE"/>
    <property type="match status" value="1"/>
</dbReference>
<dbReference type="PANTHER" id="PTHR32120:SF11">
    <property type="entry name" value="SMALL RIBOSOMAL SUBUNIT BIOGENESIS GTPASE RSGA 1, MITOCHONDRIAL-RELATED"/>
    <property type="match status" value="1"/>
</dbReference>
<dbReference type="EMBL" id="QPGB01000002">
    <property type="protein sequence ID" value="RCS58405.1"/>
    <property type="molecule type" value="Genomic_DNA"/>
</dbReference>
<dbReference type="GO" id="GO:0046872">
    <property type="term" value="F:metal ion binding"/>
    <property type="evidence" value="ECO:0007669"/>
    <property type="project" value="UniProtKB-KW"/>
</dbReference>
<evidence type="ECO:0000256" key="7">
    <source>
        <dbReference type="ARBA" id="ARBA00022833"/>
    </source>
</evidence>
<dbReference type="PANTHER" id="PTHR32120">
    <property type="entry name" value="SMALL RIBOSOMAL SUBUNIT BIOGENESIS GTPASE RSGA"/>
    <property type="match status" value="1"/>
</dbReference>
<comment type="subunit">
    <text evidence="10">Monomer. Associates with 30S ribosomal subunit, binds 16S rRNA.</text>
</comment>
<dbReference type="RefSeq" id="WP_114402488.1">
    <property type="nucleotide sequence ID" value="NZ_QPGB01000002.1"/>
</dbReference>
<evidence type="ECO:0000259" key="11">
    <source>
        <dbReference type="PROSITE" id="PS50936"/>
    </source>
</evidence>
<dbReference type="InterPro" id="IPR012340">
    <property type="entry name" value="NA-bd_OB-fold"/>
</dbReference>
<evidence type="ECO:0000256" key="2">
    <source>
        <dbReference type="ARBA" id="ARBA00022517"/>
    </source>
</evidence>
<keyword evidence="1 10" id="KW-0963">Cytoplasm</keyword>
<keyword evidence="7 10" id="KW-0862">Zinc</keyword>
<evidence type="ECO:0000256" key="6">
    <source>
        <dbReference type="ARBA" id="ARBA00022801"/>
    </source>
</evidence>
<keyword evidence="9 10" id="KW-0342">GTP-binding</keyword>
<evidence type="ECO:0000256" key="5">
    <source>
        <dbReference type="ARBA" id="ARBA00022741"/>
    </source>
</evidence>
<dbReference type="InterPro" id="IPR030378">
    <property type="entry name" value="G_CP_dom"/>
</dbReference>
<dbReference type="SUPFAM" id="SSF50249">
    <property type="entry name" value="Nucleic acid-binding proteins"/>
    <property type="match status" value="1"/>
</dbReference>
<dbReference type="Proteomes" id="UP000252357">
    <property type="component" value="Unassembled WGS sequence"/>
</dbReference>
<comment type="similarity">
    <text evidence="10">Belongs to the TRAFAC class YlqF/YawG GTPase family. RsgA subfamily.</text>
</comment>
<keyword evidence="6 10" id="KW-0378">Hydrolase</keyword>
<keyword evidence="5 10" id="KW-0547">Nucleotide-binding</keyword>
<name>A0A368L4F9_9BURK</name>
<dbReference type="AlphaFoldDB" id="A0A368L4F9"/>
<gene>
    <name evidence="10 13" type="primary">rsgA</name>
    <name evidence="13" type="ORF">DU000_06210</name>
</gene>
<dbReference type="EC" id="3.6.1.-" evidence="10"/>
<dbReference type="GO" id="GO:0005737">
    <property type="term" value="C:cytoplasm"/>
    <property type="evidence" value="ECO:0007669"/>
    <property type="project" value="UniProtKB-SubCell"/>
</dbReference>
<comment type="cofactor">
    <cofactor evidence="10">
        <name>Zn(2+)</name>
        <dbReference type="ChEBI" id="CHEBI:29105"/>
    </cofactor>
    <text evidence="10">Binds 1 zinc ion per subunit.</text>
</comment>
<dbReference type="CDD" id="cd01854">
    <property type="entry name" value="YjeQ_EngC"/>
    <property type="match status" value="1"/>
</dbReference>
<comment type="subcellular location">
    <subcellularLocation>
        <location evidence="10">Cytoplasm</location>
    </subcellularLocation>
</comment>
<evidence type="ECO:0000256" key="10">
    <source>
        <dbReference type="HAMAP-Rule" id="MF_01820"/>
    </source>
</evidence>
<evidence type="ECO:0000313" key="13">
    <source>
        <dbReference type="EMBL" id="RCS58405.1"/>
    </source>
</evidence>
<accession>A0A368L4F9</accession>